<dbReference type="Proteomes" id="UP000247233">
    <property type="component" value="Unassembled WGS sequence"/>
</dbReference>
<feature type="transmembrane region" description="Helical" evidence="8">
    <location>
        <begin position="392"/>
        <end position="414"/>
    </location>
</feature>
<keyword evidence="10" id="KW-1185">Reference proteome</keyword>
<proteinExistence type="inferred from homology"/>
<comment type="similarity">
    <text evidence="2 7">Belongs to the purine-cytosine permease (2.A.39) family.</text>
</comment>
<evidence type="ECO:0000313" key="9">
    <source>
        <dbReference type="EMBL" id="PWY84742.1"/>
    </source>
</evidence>
<protein>
    <submittedName>
        <fullName evidence="9">Nucleoside transporter</fullName>
    </submittedName>
</protein>
<dbReference type="GO" id="GO:0022857">
    <property type="term" value="F:transmembrane transporter activity"/>
    <property type="evidence" value="ECO:0007669"/>
    <property type="project" value="InterPro"/>
</dbReference>
<dbReference type="VEuPathDB" id="FungiDB:BO70DRAFT_334596"/>
<accession>A0A317WHK1</accession>
<dbReference type="PIRSF" id="PIRSF002744">
    <property type="entry name" value="Pur-cyt_permease"/>
    <property type="match status" value="1"/>
</dbReference>
<dbReference type="PANTHER" id="PTHR31806">
    <property type="entry name" value="PURINE-CYTOSINE PERMEASE FCY2-RELATED"/>
    <property type="match status" value="1"/>
</dbReference>
<feature type="transmembrane region" description="Helical" evidence="8">
    <location>
        <begin position="426"/>
        <end position="447"/>
    </location>
</feature>
<feature type="transmembrane region" description="Helical" evidence="8">
    <location>
        <begin position="165"/>
        <end position="189"/>
    </location>
</feature>
<dbReference type="Pfam" id="PF02133">
    <property type="entry name" value="Transp_cyt_pur"/>
    <property type="match status" value="1"/>
</dbReference>
<dbReference type="InterPro" id="IPR001248">
    <property type="entry name" value="Pur-cyt_permease"/>
</dbReference>
<evidence type="ECO:0000313" key="10">
    <source>
        <dbReference type="Proteomes" id="UP000247233"/>
    </source>
</evidence>
<dbReference type="InterPro" id="IPR026030">
    <property type="entry name" value="Pur-cyt_permease_Fcy2/21/22"/>
</dbReference>
<feature type="transmembrane region" description="Helical" evidence="8">
    <location>
        <begin position="358"/>
        <end position="380"/>
    </location>
</feature>
<dbReference type="OrthoDB" id="5428495at2759"/>
<dbReference type="Gene3D" id="1.10.4160.10">
    <property type="entry name" value="Hydantoin permease"/>
    <property type="match status" value="1"/>
</dbReference>
<reference evidence="9 10" key="1">
    <citation type="submission" date="2016-12" db="EMBL/GenBank/DDBJ databases">
        <title>The genomes of Aspergillus section Nigri reveals drivers in fungal speciation.</title>
        <authorList>
            <consortium name="DOE Joint Genome Institute"/>
            <person name="Vesth T.C."/>
            <person name="Nybo J."/>
            <person name="Theobald S."/>
            <person name="Brandl J."/>
            <person name="Frisvad J.C."/>
            <person name="Nielsen K.F."/>
            <person name="Lyhne E.K."/>
            <person name="Kogle M.E."/>
            <person name="Kuo A."/>
            <person name="Riley R."/>
            <person name="Clum A."/>
            <person name="Nolan M."/>
            <person name="Lipzen A."/>
            <person name="Salamov A."/>
            <person name="Henrissat B."/>
            <person name="Wiebenga A."/>
            <person name="De Vries R.P."/>
            <person name="Grigoriev I.V."/>
            <person name="Mortensen U.H."/>
            <person name="Andersen M.R."/>
            <person name="Baker S.E."/>
        </authorList>
    </citation>
    <scope>NUCLEOTIDE SEQUENCE [LARGE SCALE GENOMIC DNA]</scope>
    <source>
        <strain evidence="9 10">CBS 117.55</strain>
    </source>
</reference>
<dbReference type="STRING" id="1448321.A0A317WHK1"/>
<keyword evidence="5 8" id="KW-1133">Transmembrane helix</keyword>
<evidence type="ECO:0000256" key="7">
    <source>
        <dbReference type="PIRNR" id="PIRNR002744"/>
    </source>
</evidence>
<feature type="transmembrane region" description="Helical" evidence="8">
    <location>
        <begin position="231"/>
        <end position="251"/>
    </location>
</feature>
<evidence type="ECO:0000256" key="4">
    <source>
        <dbReference type="ARBA" id="ARBA00022692"/>
    </source>
</evidence>
<evidence type="ECO:0000256" key="1">
    <source>
        <dbReference type="ARBA" id="ARBA00004141"/>
    </source>
</evidence>
<comment type="subcellular location">
    <subcellularLocation>
        <location evidence="1">Membrane</location>
        <topology evidence="1">Multi-pass membrane protein</topology>
    </subcellularLocation>
</comment>
<comment type="caution">
    <text evidence="9">The sequence shown here is derived from an EMBL/GenBank/DDBJ whole genome shotgun (WGS) entry which is preliminary data.</text>
</comment>
<feature type="transmembrane region" description="Helical" evidence="8">
    <location>
        <begin position="201"/>
        <end position="224"/>
    </location>
</feature>
<dbReference type="GO" id="GO:0000329">
    <property type="term" value="C:fungal-type vacuole membrane"/>
    <property type="evidence" value="ECO:0007669"/>
    <property type="project" value="TreeGrafter"/>
</dbReference>
<evidence type="ECO:0000256" key="5">
    <source>
        <dbReference type="ARBA" id="ARBA00022989"/>
    </source>
</evidence>
<feature type="transmembrane region" description="Helical" evidence="8">
    <location>
        <begin position="304"/>
        <end position="326"/>
    </location>
</feature>
<feature type="transmembrane region" description="Helical" evidence="8">
    <location>
        <begin position="468"/>
        <end position="487"/>
    </location>
</feature>
<feature type="transmembrane region" description="Helical" evidence="8">
    <location>
        <begin position="271"/>
        <end position="292"/>
    </location>
</feature>
<sequence>MHPETLCPSTSAMEIERERKPLWHWGIEANGGSLASRRQADDLAERHMRQIQQGNGLLRSLRQFENWVDGKLGVEAMGVERVPDDQRRPPEVLNMMFFWFSVLISPTLIPVGMLGPLFGLSVNTSIILTVFATLIGSLMPAFTATMSPPSGLRQIAVARYAFGLWGAKLCGLLNIVVNGGYAVIAAVVGGQLLVAVSEDSIPLAAGIILVVALGFLVSFGGFTLIHHYERYAWMVALVLICVTYGQAARYFPATPGLSTVSSGIDYSGCCLSYFAVVFGVCCSWCPIAGDYYVHYPATTSKGLVFGLTYFGQALPTIFVGILGNYFGGIVMFDDAMSDVYNTGGMGTLLMATLRPSGWAKFACTVFALTFLANVTANIYSSALCIQLWGTHFLAVPRFLWCGLMALIVLALAWGGRNVLEDIINNLLSILGYWTLAFGLILALEHVWFRPRLGGYDLSAWQDPARMPLGVAGTTALLIGIGFSFLGMDQTWYIAPVAKQIGAYGGDVGDYLVLVSVLVFYPGLRTVEIRMTGR</sequence>
<dbReference type="PANTHER" id="PTHR31806:SF7">
    <property type="entry name" value="TRANSPORTER, PUTATIVE (AFU_ORTHOLOGUE AFUA_2G04690)-RELATED"/>
    <property type="match status" value="1"/>
</dbReference>
<feature type="transmembrane region" description="Helical" evidence="8">
    <location>
        <begin position="124"/>
        <end position="144"/>
    </location>
</feature>
<dbReference type="GO" id="GO:0005886">
    <property type="term" value="C:plasma membrane"/>
    <property type="evidence" value="ECO:0007669"/>
    <property type="project" value="TreeGrafter"/>
</dbReference>
<keyword evidence="6 7" id="KW-0472">Membrane</keyword>
<evidence type="ECO:0000256" key="6">
    <source>
        <dbReference type="ARBA" id="ARBA00023136"/>
    </source>
</evidence>
<feature type="transmembrane region" description="Helical" evidence="8">
    <location>
        <begin position="97"/>
        <end position="118"/>
    </location>
</feature>
<gene>
    <name evidence="9" type="ORF">BO70DRAFT_334596</name>
</gene>
<organism evidence="9 10">
    <name type="scientific">Aspergillus heteromorphus CBS 117.55</name>
    <dbReference type="NCBI Taxonomy" id="1448321"/>
    <lineage>
        <taxon>Eukaryota</taxon>
        <taxon>Fungi</taxon>
        <taxon>Dikarya</taxon>
        <taxon>Ascomycota</taxon>
        <taxon>Pezizomycotina</taxon>
        <taxon>Eurotiomycetes</taxon>
        <taxon>Eurotiomycetidae</taxon>
        <taxon>Eurotiales</taxon>
        <taxon>Aspergillaceae</taxon>
        <taxon>Aspergillus</taxon>
        <taxon>Aspergillus subgen. Circumdati</taxon>
    </lineage>
</organism>
<keyword evidence="3 7" id="KW-0813">Transport</keyword>
<evidence type="ECO:0000256" key="3">
    <source>
        <dbReference type="ARBA" id="ARBA00022448"/>
    </source>
</evidence>
<dbReference type="AlphaFoldDB" id="A0A317WHK1"/>
<evidence type="ECO:0000256" key="2">
    <source>
        <dbReference type="ARBA" id="ARBA00008974"/>
    </source>
</evidence>
<feature type="transmembrane region" description="Helical" evidence="8">
    <location>
        <begin position="507"/>
        <end position="523"/>
    </location>
</feature>
<dbReference type="EMBL" id="MSFL01000009">
    <property type="protein sequence ID" value="PWY84742.1"/>
    <property type="molecule type" value="Genomic_DNA"/>
</dbReference>
<name>A0A317WHK1_9EURO</name>
<keyword evidence="4 8" id="KW-0812">Transmembrane</keyword>
<dbReference type="GeneID" id="37063258"/>
<evidence type="ECO:0000256" key="8">
    <source>
        <dbReference type="SAM" id="Phobius"/>
    </source>
</evidence>
<dbReference type="RefSeq" id="XP_025400084.1">
    <property type="nucleotide sequence ID" value="XM_025541021.1"/>
</dbReference>